<comment type="caution">
    <text evidence="3">The sequence shown here is derived from an EMBL/GenBank/DDBJ whole genome shotgun (WGS) entry which is preliminary data.</text>
</comment>
<dbReference type="Gene3D" id="3.20.20.140">
    <property type="entry name" value="Metal-dependent hydrolases"/>
    <property type="match status" value="1"/>
</dbReference>
<dbReference type="SUPFAM" id="SSF51556">
    <property type="entry name" value="Metallo-dependent hydrolases"/>
    <property type="match status" value="1"/>
</dbReference>
<keyword evidence="1" id="KW-0456">Lyase</keyword>
<dbReference type="InterPro" id="IPR006680">
    <property type="entry name" value="Amidohydro-rel"/>
</dbReference>
<keyword evidence="4" id="KW-1185">Reference proteome</keyword>
<proteinExistence type="predicted"/>
<gene>
    <name evidence="3" type="ORF">ACFQE6_14290</name>
</gene>
<dbReference type="GO" id="GO:0016829">
    <property type="term" value="F:lyase activity"/>
    <property type="evidence" value="ECO:0007669"/>
    <property type="project" value="UniProtKB-KW"/>
</dbReference>
<protein>
    <submittedName>
        <fullName evidence="3">Amidohydrolase family protein</fullName>
    </submittedName>
</protein>
<evidence type="ECO:0000256" key="1">
    <source>
        <dbReference type="ARBA" id="ARBA00023239"/>
    </source>
</evidence>
<dbReference type="PANTHER" id="PTHR21240:SF28">
    <property type="entry name" value="ISO-OROTATE DECARBOXYLASE (EUROFUNG)"/>
    <property type="match status" value="1"/>
</dbReference>
<dbReference type="InterPro" id="IPR032466">
    <property type="entry name" value="Metal_Hydrolase"/>
</dbReference>
<organism evidence="3 4">
    <name type="scientific">Natrinema soli</name>
    <dbReference type="NCBI Taxonomy" id="1930624"/>
    <lineage>
        <taxon>Archaea</taxon>
        <taxon>Methanobacteriati</taxon>
        <taxon>Methanobacteriota</taxon>
        <taxon>Stenosarchaea group</taxon>
        <taxon>Halobacteria</taxon>
        <taxon>Halobacteriales</taxon>
        <taxon>Natrialbaceae</taxon>
        <taxon>Natrinema</taxon>
    </lineage>
</organism>
<dbReference type="Proteomes" id="UP001596383">
    <property type="component" value="Unassembled WGS sequence"/>
</dbReference>
<evidence type="ECO:0000313" key="4">
    <source>
        <dbReference type="Proteomes" id="UP001596383"/>
    </source>
</evidence>
<accession>A0ABD5SM66</accession>
<dbReference type="PANTHER" id="PTHR21240">
    <property type="entry name" value="2-AMINO-3-CARBOXYLMUCONATE-6-SEMIALDEHYDE DECARBOXYLASE"/>
    <property type="match status" value="1"/>
</dbReference>
<dbReference type="Pfam" id="PF04909">
    <property type="entry name" value="Amidohydro_2"/>
    <property type="match status" value="1"/>
</dbReference>
<evidence type="ECO:0000313" key="3">
    <source>
        <dbReference type="EMBL" id="MFC6766119.1"/>
    </source>
</evidence>
<dbReference type="EMBL" id="JBHSWV010000214">
    <property type="protein sequence ID" value="MFC6766119.1"/>
    <property type="molecule type" value="Genomic_DNA"/>
</dbReference>
<evidence type="ECO:0000259" key="2">
    <source>
        <dbReference type="Pfam" id="PF04909"/>
    </source>
</evidence>
<dbReference type="AlphaFoldDB" id="A0ABD5SM66"/>
<reference evidence="3 4" key="1">
    <citation type="journal article" date="2019" name="Int. J. Syst. Evol. Microbiol.">
        <title>The Global Catalogue of Microorganisms (GCM) 10K type strain sequencing project: providing services to taxonomists for standard genome sequencing and annotation.</title>
        <authorList>
            <consortium name="The Broad Institute Genomics Platform"/>
            <consortium name="The Broad Institute Genome Sequencing Center for Infectious Disease"/>
            <person name="Wu L."/>
            <person name="Ma J."/>
        </authorList>
    </citation>
    <scope>NUCLEOTIDE SEQUENCE [LARGE SCALE GENOMIC DNA]</scope>
    <source>
        <strain evidence="3 4">LMG 29247</strain>
    </source>
</reference>
<sequence>MVERIDAFAHALPKSFSEEMSEAHPTEELHAIADEPRFFDPEHRIAVLDEYGIDKQVITLARPPIWNGIDRDTAIEMTQLANDAVKAYADEYPDRLIPVATLPLIGPEFVAEFERCIDDLDMAGVQLFSNFEGDPIDAEGSLPLYEKAEAEGVPIWLHPQLHEWQEWDHEYMLHKILGWPFDTSLAMARLVFSGVMDQFPDLKVIPHHMGAMVPHFTNRLELFYEMLVEHRDVYPYPVNELEGSVEESFSNFYADTCRCGSSDLLEDGLEFFGTDNLVFATDYPFGPDEGRAFLREEIAAVESMDVSEDLEERVFAGNLRSLLR</sequence>
<name>A0ABD5SM66_9EURY</name>
<dbReference type="InterPro" id="IPR032465">
    <property type="entry name" value="ACMSD"/>
</dbReference>
<dbReference type="RefSeq" id="WP_273739110.1">
    <property type="nucleotide sequence ID" value="NZ_JAQIVI010000214.1"/>
</dbReference>
<feature type="domain" description="Amidohydrolase-related" evidence="2">
    <location>
        <begin position="5"/>
        <end position="322"/>
    </location>
</feature>